<reference evidence="1 2" key="1">
    <citation type="submission" date="2016-05" db="EMBL/GenBank/DDBJ databases">
        <title>Single-cell genome of chain-forming Candidatus Thiomargarita nelsonii and comparison to other large sulfur-oxidizing bacteria.</title>
        <authorList>
            <person name="Winkel M."/>
            <person name="Salman V."/>
            <person name="Woyke T."/>
            <person name="Schulz-Vogt H."/>
            <person name="Richter M."/>
            <person name="Flood B."/>
            <person name="Bailey J."/>
            <person name="Amann R."/>
            <person name="Mussmann M."/>
        </authorList>
    </citation>
    <scope>NUCLEOTIDE SEQUENCE [LARGE SCALE GENOMIC DNA]</scope>
    <source>
        <strain evidence="1 2">THI036</strain>
    </source>
</reference>
<name>A0A176S496_9GAMM</name>
<dbReference type="AlphaFoldDB" id="A0A176S496"/>
<evidence type="ECO:0000313" key="1">
    <source>
        <dbReference type="EMBL" id="OAD22893.1"/>
    </source>
</evidence>
<proteinExistence type="predicted"/>
<keyword evidence="2" id="KW-1185">Reference proteome</keyword>
<sequence length="87" mass="9880">MLTIAIEIFTACPRHPQLCIKNHGIYVWISVFEIHGLFDARHAAMTRTIGQMALFFTALSSTLDKYDAFDFFTIGWPFDRTPIGLLG</sequence>
<comment type="caution">
    <text evidence="1">The sequence shown here is derived from an EMBL/GenBank/DDBJ whole genome shotgun (WGS) entry which is preliminary data.</text>
</comment>
<protein>
    <submittedName>
        <fullName evidence="1">Uncharacterized protein</fullName>
    </submittedName>
</protein>
<gene>
    <name evidence="1" type="ORF">THIOM_001285</name>
</gene>
<evidence type="ECO:0000313" key="2">
    <source>
        <dbReference type="Proteomes" id="UP000076962"/>
    </source>
</evidence>
<organism evidence="1 2">
    <name type="scientific">Candidatus Thiomargarita nelsonii</name>
    <dbReference type="NCBI Taxonomy" id="1003181"/>
    <lineage>
        <taxon>Bacteria</taxon>
        <taxon>Pseudomonadati</taxon>
        <taxon>Pseudomonadota</taxon>
        <taxon>Gammaproteobacteria</taxon>
        <taxon>Thiotrichales</taxon>
        <taxon>Thiotrichaceae</taxon>
        <taxon>Thiomargarita</taxon>
    </lineage>
</organism>
<dbReference type="EMBL" id="LUTY01000679">
    <property type="protein sequence ID" value="OAD22893.1"/>
    <property type="molecule type" value="Genomic_DNA"/>
</dbReference>
<dbReference type="Proteomes" id="UP000076962">
    <property type="component" value="Unassembled WGS sequence"/>
</dbReference>
<accession>A0A176S496</accession>